<sequence length="249" mass="26759">MDGWHSTLLEFQVRSTTIGGNNCDTVNSNEVPESAECSEPLPSTPISIQKRVQTIFHNECLTASRGTPTMKRPSMMDRKAAATHSLDNTPVVAAIREQFMQSPHSQSVLEALSTVAKSNTLSNARMPRRDRDASPSNGISLPRVSTSTDLLNMAVPASTSEILAMDALHLSTVDGEFSSNAYLEGIGGRKRGRADSEAAENNDCDKLIPSMANEKTIESRGQRPRTASNGVKCGFPGQVENRTRAGLAG</sequence>
<organism evidence="1 2">
    <name type="scientific">Hygrophoropsis aurantiaca</name>
    <dbReference type="NCBI Taxonomy" id="72124"/>
    <lineage>
        <taxon>Eukaryota</taxon>
        <taxon>Fungi</taxon>
        <taxon>Dikarya</taxon>
        <taxon>Basidiomycota</taxon>
        <taxon>Agaricomycotina</taxon>
        <taxon>Agaricomycetes</taxon>
        <taxon>Agaricomycetidae</taxon>
        <taxon>Boletales</taxon>
        <taxon>Coniophorineae</taxon>
        <taxon>Hygrophoropsidaceae</taxon>
        <taxon>Hygrophoropsis</taxon>
    </lineage>
</organism>
<evidence type="ECO:0000313" key="1">
    <source>
        <dbReference type="EMBL" id="KAH7915589.1"/>
    </source>
</evidence>
<dbReference type="EMBL" id="MU267598">
    <property type="protein sequence ID" value="KAH7915589.1"/>
    <property type="molecule type" value="Genomic_DNA"/>
</dbReference>
<name>A0ACB8ARL5_9AGAM</name>
<accession>A0ACB8ARL5</accession>
<protein>
    <submittedName>
        <fullName evidence="1">Uncharacterized protein</fullName>
    </submittedName>
</protein>
<comment type="caution">
    <text evidence="1">The sequence shown here is derived from an EMBL/GenBank/DDBJ whole genome shotgun (WGS) entry which is preliminary data.</text>
</comment>
<dbReference type="Proteomes" id="UP000790377">
    <property type="component" value="Unassembled WGS sequence"/>
</dbReference>
<evidence type="ECO:0000313" key="2">
    <source>
        <dbReference type="Proteomes" id="UP000790377"/>
    </source>
</evidence>
<reference evidence="1" key="1">
    <citation type="journal article" date="2021" name="New Phytol.">
        <title>Evolutionary innovations through gain and loss of genes in the ectomycorrhizal Boletales.</title>
        <authorList>
            <person name="Wu G."/>
            <person name="Miyauchi S."/>
            <person name="Morin E."/>
            <person name="Kuo A."/>
            <person name="Drula E."/>
            <person name="Varga T."/>
            <person name="Kohler A."/>
            <person name="Feng B."/>
            <person name="Cao Y."/>
            <person name="Lipzen A."/>
            <person name="Daum C."/>
            <person name="Hundley H."/>
            <person name="Pangilinan J."/>
            <person name="Johnson J."/>
            <person name="Barry K."/>
            <person name="LaButti K."/>
            <person name="Ng V."/>
            <person name="Ahrendt S."/>
            <person name="Min B."/>
            <person name="Choi I.G."/>
            <person name="Park H."/>
            <person name="Plett J.M."/>
            <person name="Magnuson J."/>
            <person name="Spatafora J.W."/>
            <person name="Nagy L.G."/>
            <person name="Henrissat B."/>
            <person name="Grigoriev I.V."/>
            <person name="Yang Z.L."/>
            <person name="Xu J."/>
            <person name="Martin F.M."/>
        </authorList>
    </citation>
    <scope>NUCLEOTIDE SEQUENCE</scope>
    <source>
        <strain evidence="1">ATCC 28755</strain>
    </source>
</reference>
<proteinExistence type="predicted"/>
<keyword evidence="2" id="KW-1185">Reference proteome</keyword>
<gene>
    <name evidence="1" type="ORF">BJ138DRAFT_1141229</name>
</gene>